<organism evidence="2 3">
    <name type="scientific">Asparagus officinalis</name>
    <name type="common">Garden asparagus</name>
    <dbReference type="NCBI Taxonomy" id="4686"/>
    <lineage>
        <taxon>Eukaryota</taxon>
        <taxon>Viridiplantae</taxon>
        <taxon>Streptophyta</taxon>
        <taxon>Embryophyta</taxon>
        <taxon>Tracheophyta</taxon>
        <taxon>Spermatophyta</taxon>
        <taxon>Magnoliopsida</taxon>
        <taxon>Liliopsida</taxon>
        <taxon>Asparagales</taxon>
        <taxon>Asparagaceae</taxon>
        <taxon>Asparagoideae</taxon>
        <taxon>Asparagus</taxon>
    </lineage>
</organism>
<dbReference type="EMBL" id="CM007389">
    <property type="protein sequence ID" value="ONK57704.1"/>
    <property type="molecule type" value="Genomic_DNA"/>
</dbReference>
<proteinExistence type="predicted"/>
<dbReference type="Proteomes" id="UP000243459">
    <property type="component" value="Chromosome 9"/>
</dbReference>
<accession>A0A5P1E4X8</accession>
<gene>
    <name evidence="2" type="ORF">A4U43_C09F3230</name>
</gene>
<protein>
    <submittedName>
        <fullName evidence="2">Uncharacterized protein</fullName>
    </submittedName>
</protein>
<evidence type="ECO:0000313" key="3">
    <source>
        <dbReference type="Proteomes" id="UP000243459"/>
    </source>
</evidence>
<dbReference type="Gramene" id="ONK57704">
    <property type="protein sequence ID" value="ONK57704"/>
    <property type="gene ID" value="A4U43_C09F3230"/>
</dbReference>
<sequence length="137" mass="15393">MMEKRDEQRMRLIAATKEGDTGFDDEANTWVRAWAWSRLKVKEGRLQEDGLGRPPGCMARPCPRTQVLGPPHCRGEKPQMKARMGLCWAVFTGADLHNAPSPLPTHNYRPTMSPDDAGRKGCGEEQGQHSRTRQPGR</sequence>
<feature type="region of interest" description="Disordered" evidence="1">
    <location>
        <begin position="47"/>
        <end position="74"/>
    </location>
</feature>
<feature type="compositionally biased region" description="Basic and acidic residues" evidence="1">
    <location>
        <begin position="116"/>
        <end position="128"/>
    </location>
</feature>
<name>A0A5P1E4X8_ASPOF</name>
<reference evidence="3" key="1">
    <citation type="journal article" date="2017" name="Nat. Commun.">
        <title>The asparagus genome sheds light on the origin and evolution of a young Y chromosome.</title>
        <authorList>
            <person name="Harkess A."/>
            <person name="Zhou J."/>
            <person name="Xu C."/>
            <person name="Bowers J.E."/>
            <person name="Van der Hulst R."/>
            <person name="Ayyampalayam S."/>
            <person name="Mercati F."/>
            <person name="Riccardi P."/>
            <person name="McKain M.R."/>
            <person name="Kakrana A."/>
            <person name="Tang H."/>
            <person name="Ray J."/>
            <person name="Groenendijk J."/>
            <person name="Arikit S."/>
            <person name="Mathioni S.M."/>
            <person name="Nakano M."/>
            <person name="Shan H."/>
            <person name="Telgmann-Rauber A."/>
            <person name="Kanno A."/>
            <person name="Yue Z."/>
            <person name="Chen H."/>
            <person name="Li W."/>
            <person name="Chen Y."/>
            <person name="Xu X."/>
            <person name="Zhang Y."/>
            <person name="Luo S."/>
            <person name="Chen H."/>
            <person name="Gao J."/>
            <person name="Mao Z."/>
            <person name="Pires J.C."/>
            <person name="Luo M."/>
            <person name="Kudrna D."/>
            <person name="Wing R.A."/>
            <person name="Meyers B.C."/>
            <person name="Yi K."/>
            <person name="Kong H."/>
            <person name="Lavrijsen P."/>
            <person name="Sunseri F."/>
            <person name="Falavigna A."/>
            <person name="Ye Y."/>
            <person name="Leebens-Mack J.H."/>
            <person name="Chen G."/>
        </authorList>
    </citation>
    <scope>NUCLEOTIDE SEQUENCE [LARGE SCALE GENOMIC DNA]</scope>
    <source>
        <strain evidence="3">cv. DH0086</strain>
    </source>
</reference>
<evidence type="ECO:0000313" key="2">
    <source>
        <dbReference type="EMBL" id="ONK57704.1"/>
    </source>
</evidence>
<dbReference type="AlphaFoldDB" id="A0A5P1E4X8"/>
<evidence type="ECO:0000256" key="1">
    <source>
        <dbReference type="SAM" id="MobiDB-lite"/>
    </source>
</evidence>
<keyword evidence="3" id="KW-1185">Reference proteome</keyword>
<feature type="region of interest" description="Disordered" evidence="1">
    <location>
        <begin position="98"/>
        <end position="137"/>
    </location>
</feature>